<evidence type="ECO:0000313" key="7">
    <source>
        <dbReference type="EMBL" id="KAG2484011.1"/>
    </source>
</evidence>
<evidence type="ECO:0000259" key="6">
    <source>
        <dbReference type="Pfam" id="PF22528"/>
    </source>
</evidence>
<keyword evidence="3 4" id="KW-0949">S-adenosyl-L-methionine</keyword>
<evidence type="ECO:0000256" key="4">
    <source>
        <dbReference type="PROSITE-ProRule" id="PRU01015"/>
    </source>
</evidence>
<comment type="caution">
    <text evidence="7">The sequence shown here is derived from an EMBL/GenBank/DDBJ whole genome shotgun (WGS) entry which is preliminary data.</text>
</comment>
<evidence type="ECO:0000256" key="2">
    <source>
        <dbReference type="ARBA" id="ARBA00022679"/>
    </source>
</evidence>
<dbReference type="AlphaFoldDB" id="A0A835XKN3"/>
<dbReference type="GO" id="GO:0005634">
    <property type="term" value="C:nucleus"/>
    <property type="evidence" value="ECO:0007669"/>
    <property type="project" value="TreeGrafter"/>
</dbReference>
<feature type="domain" description="Protein arginine N-methyltransferase" evidence="6">
    <location>
        <begin position="197"/>
        <end position="360"/>
    </location>
</feature>
<dbReference type="GO" id="GO:0016274">
    <property type="term" value="F:protein-arginine N-methyltransferase activity"/>
    <property type="evidence" value="ECO:0007669"/>
    <property type="project" value="InterPro"/>
</dbReference>
<dbReference type="CDD" id="cd02440">
    <property type="entry name" value="AdoMet_MTases"/>
    <property type="match status" value="1"/>
</dbReference>
<dbReference type="Proteomes" id="UP000612055">
    <property type="component" value="Unassembled WGS sequence"/>
</dbReference>
<dbReference type="GO" id="GO:0032259">
    <property type="term" value="P:methylation"/>
    <property type="evidence" value="ECO:0007669"/>
    <property type="project" value="UniProtKB-KW"/>
</dbReference>
<evidence type="ECO:0000256" key="1">
    <source>
        <dbReference type="ARBA" id="ARBA00022603"/>
    </source>
</evidence>
<organism evidence="7 8">
    <name type="scientific">Edaphochlamys debaryana</name>
    <dbReference type="NCBI Taxonomy" id="47281"/>
    <lineage>
        <taxon>Eukaryota</taxon>
        <taxon>Viridiplantae</taxon>
        <taxon>Chlorophyta</taxon>
        <taxon>core chlorophytes</taxon>
        <taxon>Chlorophyceae</taxon>
        <taxon>CS clade</taxon>
        <taxon>Chlamydomonadales</taxon>
        <taxon>Chlamydomonadales incertae sedis</taxon>
        <taxon>Edaphochlamys</taxon>
    </lineage>
</organism>
<keyword evidence="2 4" id="KW-0808">Transferase</keyword>
<feature type="region of interest" description="Disordered" evidence="5">
    <location>
        <begin position="1"/>
        <end position="20"/>
    </location>
</feature>
<dbReference type="InterPro" id="IPR025799">
    <property type="entry name" value="Arg_MeTrfase"/>
</dbReference>
<dbReference type="FunFam" id="3.40.50.150:FF:000132">
    <property type="entry name" value="Protein arginine N-methyltransferase PRMT10"/>
    <property type="match status" value="1"/>
</dbReference>
<dbReference type="Pfam" id="PF22528">
    <property type="entry name" value="PRMT_C"/>
    <property type="match status" value="1"/>
</dbReference>
<keyword evidence="8" id="KW-1185">Reference proteome</keyword>
<evidence type="ECO:0000256" key="3">
    <source>
        <dbReference type="ARBA" id="ARBA00022691"/>
    </source>
</evidence>
<protein>
    <recommendedName>
        <fullName evidence="6">Protein arginine N-methyltransferase domain-containing protein</fullName>
    </recommendedName>
</protein>
<evidence type="ECO:0000313" key="8">
    <source>
        <dbReference type="Proteomes" id="UP000612055"/>
    </source>
</evidence>
<dbReference type="InterPro" id="IPR029063">
    <property type="entry name" value="SAM-dependent_MTases_sf"/>
</dbReference>
<accession>A0A835XKN3</accession>
<dbReference type="PANTHER" id="PTHR11006:SF68">
    <property type="entry name" value="PROTEIN ARGININE N-METHYLTRANSFERASE PRMT10"/>
    <property type="match status" value="1"/>
</dbReference>
<dbReference type="PROSITE" id="PS51678">
    <property type="entry name" value="SAM_MT_PRMT"/>
    <property type="match status" value="1"/>
</dbReference>
<dbReference type="Gene3D" id="2.70.160.11">
    <property type="entry name" value="Hnrnp arginine n-methyltransferase1"/>
    <property type="match status" value="1"/>
</dbReference>
<dbReference type="EMBL" id="JAEHOE010000160">
    <property type="protein sequence ID" value="KAG2484011.1"/>
    <property type="molecule type" value="Genomic_DNA"/>
</dbReference>
<dbReference type="InterPro" id="IPR055135">
    <property type="entry name" value="PRMT_dom"/>
</dbReference>
<dbReference type="SUPFAM" id="SSF53335">
    <property type="entry name" value="S-adenosyl-L-methionine-dependent methyltransferases"/>
    <property type="match status" value="1"/>
</dbReference>
<dbReference type="Pfam" id="PF06325">
    <property type="entry name" value="PrmA"/>
    <property type="match status" value="1"/>
</dbReference>
<keyword evidence="1 4" id="KW-0489">Methyltransferase</keyword>
<evidence type="ECO:0000256" key="5">
    <source>
        <dbReference type="SAM" id="MobiDB-lite"/>
    </source>
</evidence>
<sequence>MAKPGPGRGMAAKGPAQKLSDFDGDAPESTDFANYFCTYAYIYHQKDMLEDHKRTGAYYQAVLSNKRQFQGKTVLDVGTGSGILAIFAAKAGAKKVYAVEATNMAKHARDLVEHNKLSHIVEVIQGTIETINLPEKVDIIISEWMGYFLLRESMLDSVLVARDRFLAPGGALYPSHAAIYMSPIRSNLAAQRTGEFQGSMEGWAEFLQEMQHYYQVNLDCLSDSYRSEQKDYYLHTSQWTDTHPQQLLGPAAPFVKYDLHTLTLEELKKPLKAEVTLHMTDGGPVDALCGFFDVWFRGSEENTTDNEIRLTTGPDPTGATHWGQQTFPLHPPIDCAPGDRLKITLEVSRRADNQRLLAVSAGITVEGNSIYAEQSKTPRQFKWNIE</sequence>
<name>A0A835XKN3_9CHLO</name>
<dbReference type="Gene3D" id="3.40.50.150">
    <property type="entry name" value="Vaccinia Virus protein VP39"/>
    <property type="match status" value="1"/>
</dbReference>
<gene>
    <name evidence="7" type="ORF">HYH03_017178</name>
</gene>
<proteinExistence type="predicted"/>
<dbReference type="OrthoDB" id="7848332at2759"/>
<dbReference type="PANTHER" id="PTHR11006">
    <property type="entry name" value="PROTEIN ARGININE N-METHYLTRANSFERASE"/>
    <property type="match status" value="1"/>
</dbReference>
<reference evidence="7" key="1">
    <citation type="journal article" date="2020" name="bioRxiv">
        <title>Comparative genomics of Chlamydomonas.</title>
        <authorList>
            <person name="Craig R.J."/>
            <person name="Hasan A.R."/>
            <person name="Ness R.W."/>
            <person name="Keightley P.D."/>
        </authorList>
    </citation>
    <scope>NUCLEOTIDE SEQUENCE</scope>
    <source>
        <strain evidence="7">CCAP 11/70</strain>
    </source>
</reference>
<dbReference type="GO" id="GO:0042054">
    <property type="term" value="F:histone methyltransferase activity"/>
    <property type="evidence" value="ECO:0007669"/>
    <property type="project" value="TreeGrafter"/>
</dbReference>